<evidence type="ECO:0000256" key="1">
    <source>
        <dbReference type="SAM" id="MobiDB-lite"/>
    </source>
</evidence>
<name>A0A1M2VA13_TRAPU</name>
<accession>A0A1M2VA13</accession>
<dbReference type="EMBL" id="MNAD01001542">
    <property type="protein sequence ID" value="OJT04392.1"/>
    <property type="molecule type" value="Genomic_DNA"/>
</dbReference>
<evidence type="ECO:0000313" key="2">
    <source>
        <dbReference type="EMBL" id="OJT04392.1"/>
    </source>
</evidence>
<organism evidence="2 3">
    <name type="scientific">Trametes pubescens</name>
    <name type="common">White-rot fungus</name>
    <dbReference type="NCBI Taxonomy" id="154538"/>
    <lineage>
        <taxon>Eukaryota</taxon>
        <taxon>Fungi</taxon>
        <taxon>Dikarya</taxon>
        <taxon>Basidiomycota</taxon>
        <taxon>Agaricomycotina</taxon>
        <taxon>Agaricomycetes</taxon>
        <taxon>Polyporales</taxon>
        <taxon>Polyporaceae</taxon>
        <taxon>Trametes</taxon>
    </lineage>
</organism>
<proteinExistence type="predicted"/>
<feature type="region of interest" description="Disordered" evidence="1">
    <location>
        <begin position="1"/>
        <end position="20"/>
    </location>
</feature>
<feature type="region of interest" description="Disordered" evidence="1">
    <location>
        <begin position="147"/>
        <end position="170"/>
    </location>
</feature>
<evidence type="ECO:0000313" key="3">
    <source>
        <dbReference type="Proteomes" id="UP000184267"/>
    </source>
</evidence>
<dbReference type="Proteomes" id="UP000184267">
    <property type="component" value="Unassembled WGS sequence"/>
</dbReference>
<comment type="caution">
    <text evidence="2">The sequence shown here is derived from an EMBL/GenBank/DDBJ whole genome shotgun (WGS) entry which is preliminary data.</text>
</comment>
<reference evidence="2 3" key="1">
    <citation type="submission" date="2016-10" db="EMBL/GenBank/DDBJ databases">
        <title>Genome sequence of the basidiomycete white-rot fungus Trametes pubescens.</title>
        <authorList>
            <person name="Makela M.R."/>
            <person name="Granchi Z."/>
            <person name="Peng M."/>
            <person name="De Vries R.P."/>
            <person name="Grigoriev I."/>
            <person name="Riley R."/>
            <person name="Hilden K."/>
        </authorList>
    </citation>
    <scope>NUCLEOTIDE SEQUENCE [LARGE SCALE GENOMIC DNA]</scope>
    <source>
        <strain evidence="2 3">FBCC735</strain>
    </source>
</reference>
<feature type="compositionally biased region" description="Basic and acidic residues" evidence="1">
    <location>
        <begin position="147"/>
        <end position="163"/>
    </location>
</feature>
<feature type="region of interest" description="Disordered" evidence="1">
    <location>
        <begin position="31"/>
        <end position="58"/>
    </location>
</feature>
<keyword evidence="3" id="KW-1185">Reference proteome</keyword>
<gene>
    <name evidence="2" type="ORF">TRAPUB_4907</name>
</gene>
<dbReference type="AlphaFoldDB" id="A0A1M2VA13"/>
<sequence>MTHPGDFSIHPTTGNAQNRGLRPYASAKHARGLLPLGQSRTPRKPLEGEGAAGARGCARGRSSTSLVHTWLSRLWSGFRFGAAASVKGQKASTAEANLFRDLPNESRIGSSGTVERPVLQPEKLHVYLEWEGEESKADDCTRTLSLLRDRHRGDEEPERREEASDAIGGR</sequence>
<protein>
    <submittedName>
        <fullName evidence="2">Uncharacterized protein</fullName>
    </submittedName>
</protein>